<dbReference type="AlphaFoldDB" id="A0A371CJZ3"/>
<dbReference type="Proteomes" id="UP000256964">
    <property type="component" value="Unassembled WGS sequence"/>
</dbReference>
<reference evidence="1 2" key="1">
    <citation type="journal article" date="2018" name="Biotechnol. Biofuels">
        <title>Integrative visual omics of the white-rot fungus Polyporus brumalis exposes the biotechnological potential of its oxidative enzymes for delignifying raw plant biomass.</title>
        <authorList>
            <person name="Miyauchi S."/>
            <person name="Rancon A."/>
            <person name="Drula E."/>
            <person name="Hage H."/>
            <person name="Chaduli D."/>
            <person name="Favel A."/>
            <person name="Grisel S."/>
            <person name="Henrissat B."/>
            <person name="Herpoel-Gimbert I."/>
            <person name="Ruiz-Duenas F.J."/>
            <person name="Chevret D."/>
            <person name="Hainaut M."/>
            <person name="Lin J."/>
            <person name="Wang M."/>
            <person name="Pangilinan J."/>
            <person name="Lipzen A."/>
            <person name="Lesage-Meessen L."/>
            <person name="Navarro D."/>
            <person name="Riley R."/>
            <person name="Grigoriev I.V."/>
            <person name="Zhou S."/>
            <person name="Raouche S."/>
            <person name="Rosso M.N."/>
        </authorList>
    </citation>
    <scope>NUCLEOTIDE SEQUENCE [LARGE SCALE GENOMIC DNA]</scope>
    <source>
        <strain evidence="1 2">BRFM 1820</strain>
    </source>
</reference>
<gene>
    <name evidence="1" type="ORF">OH76DRAFT_314404</name>
</gene>
<organism evidence="1 2">
    <name type="scientific">Lentinus brumalis</name>
    <dbReference type="NCBI Taxonomy" id="2498619"/>
    <lineage>
        <taxon>Eukaryota</taxon>
        <taxon>Fungi</taxon>
        <taxon>Dikarya</taxon>
        <taxon>Basidiomycota</taxon>
        <taxon>Agaricomycotina</taxon>
        <taxon>Agaricomycetes</taxon>
        <taxon>Polyporales</taxon>
        <taxon>Polyporaceae</taxon>
        <taxon>Lentinus</taxon>
    </lineage>
</organism>
<sequence length="195" mass="21719">MRRVRDGLCPGSGGLDAVGKPAPASSIAGRSSLALQLTMPQRLYCEECCRHRRWQGHILRACRNAPGALLRRSRSCRHCPAVQADVLIAVYRMRVTRSSIDDSTYPGLHRRTRELIPPYAALPGTSWSLPGMLHRVNASEKVLVCLPGWQTRQPTLVVSPSLMQRRSEQPPRCARSRAVEAVSRAAWSARETRCK</sequence>
<keyword evidence="2" id="KW-1185">Reference proteome</keyword>
<protein>
    <submittedName>
        <fullName evidence="1">Uncharacterized protein</fullName>
    </submittedName>
</protein>
<dbReference type="EMBL" id="KZ857547">
    <property type="protein sequence ID" value="RDX40577.1"/>
    <property type="molecule type" value="Genomic_DNA"/>
</dbReference>
<evidence type="ECO:0000313" key="2">
    <source>
        <dbReference type="Proteomes" id="UP000256964"/>
    </source>
</evidence>
<name>A0A371CJZ3_9APHY</name>
<evidence type="ECO:0000313" key="1">
    <source>
        <dbReference type="EMBL" id="RDX40577.1"/>
    </source>
</evidence>
<accession>A0A371CJZ3</accession>
<proteinExistence type="predicted"/>